<feature type="region of interest" description="Disordered" evidence="1">
    <location>
        <begin position="122"/>
        <end position="145"/>
    </location>
</feature>
<feature type="compositionally biased region" description="Low complexity" evidence="1">
    <location>
        <begin position="34"/>
        <end position="47"/>
    </location>
</feature>
<accession>A0ABC9XS44</accession>
<dbReference type="AlphaFoldDB" id="A0ABC9XS44"/>
<protein>
    <submittedName>
        <fullName evidence="2">Bone morphogenetic protein 1</fullName>
    </submittedName>
</protein>
<comment type="caution">
    <text evidence="2">The sequence shown here is derived from an EMBL/GenBank/DDBJ whole genome shotgun (WGS) entry which is preliminary data.</text>
</comment>
<reference evidence="2 3" key="1">
    <citation type="submission" date="2024-06" db="EMBL/GenBank/DDBJ databases">
        <title>The draft genome of Grus japonensis, version 3.</title>
        <authorList>
            <person name="Nabeshima K."/>
            <person name="Suzuki S."/>
            <person name="Onuma M."/>
        </authorList>
    </citation>
    <scope>NUCLEOTIDE SEQUENCE [LARGE SCALE GENOMIC DNA]</scope>
    <source>
        <strain evidence="2 3">451A</strain>
    </source>
</reference>
<feature type="compositionally biased region" description="Basic and acidic residues" evidence="1">
    <location>
        <begin position="123"/>
        <end position="138"/>
    </location>
</feature>
<evidence type="ECO:0000256" key="1">
    <source>
        <dbReference type="SAM" id="MobiDB-lite"/>
    </source>
</evidence>
<keyword evidence="3" id="KW-1185">Reference proteome</keyword>
<organism evidence="2 3">
    <name type="scientific">Grus japonensis</name>
    <name type="common">Japanese crane</name>
    <name type="synonym">Red-crowned crane</name>
    <dbReference type="NCBI Taxonomy" id="30415"/>
    <lineage>
        <taxon>Eukaryota</taxon>
        <taxon>Metazoa</taxon>
        <taxon>Chordata</taxon>
        <taxon>Craniata</taxon>
        <taxon>Vertebrata</taxon>
        <taxon>Euteleostomi</taxon>
        <taxon>Archelosauria</taxon>
        <taxon>Archosauria</taxon>
        <taxon>Dinosauria</taxon>
        <taxon>Saurischia</taxon>
        <taxon>Theropoda</taxon>
        <taxon>Coelurosauria</taxon>
        <taxon>Aves</taxon>
        <taxon>Neognathae</taxon>
        <taxon>Neoaves</taxon>
        <taxon>Gruiformes</taxon>
        <taxon>Gruidae</taxon>
        <taxon>Grus</taxon>
    </lineage>
</organism>
<dbReference type="Proteomes" id="UP001623348">
    <property type="component" value="Unassembled WGS sequence"/>
</dbReference>
<feature type="compositionally biased region" description="Low complexity" evidence="1">
    <location>
        <begin position="81"/>
        <end position="93"/>
    </location>
</feature>
<feature type="compositionally biased region" description="Low complexity" evidence="1">
    <location>
        <begin position="57"/>
        <end position="73"/>
    </location>
</feature>
<evidence type="ECO:0000313" key="2">
    <source>
        <dbReference type="EMBL" id="GAB0200236.1"/>
    </source>
</evidence>
<feature type="region of interest" description="Disordered" evidence="1">
    <location>
        <begin position="18"/>
        <end position="98"/>
    </location>
</feature>
<proteinExistence type="predicted"/>
<dbReference type="EMBL" id="BAAFJT010000026">
    <property type="protein sequence ID" value="GAB0200236.1"/>
    <property type="molecule type" value="Genomic_DNA"/>
</dbReference>
<name>A0ABC9XS44_GRUJA</name>
<evidence type="ECO:0000313" key="3">
    <source>
        <dbReference type="Proteomes" id="UP001623348"/>
    </source>
</evidence>
<gene>
    <name evidence="2" type="ORF">GRJ2_002489000</name>
</gene>
<sequence>MGGSSRLRRLARKDAFARGIRHGVGTQAPSVLPAGQCRARSRGAGAALSPPGPSEAPSHPQPSLSASLPLSDLGDFREEAAAAAPEISPARPEVSPAEAAAGPLLSRAVLSIFLRNTAAPGTVREHAGAEPSRAEPCHRPRQPLA</sequence>